<comment type="caution">
    <text evidence="10">The sequence shown here is derived from an EMBL/GenBank/DDBJ whole genome shotgun (WGS) entry which is preliminary data.</text>
</comment>
<dbReference type="AlphaFoldDB" id="A0A3D4ZCZ1"/>
<keyword evidence="3" id="KW-1003">Cell membrane</keyword>
<evidence type="ECO:0000313" key="10">
    <source>
        <dbReference type="EMBL" id="RGV29124.1"/>
    </source>
</evidence>
<evidence type="ECO:0000313" key="13">
    <source>
        <dbReference type="Proteomes" id="UP000284434"/>
    </source>
</evidence>
<keyword evidence="6 7" id="KW-0472">Membrane</keyword>
<accession>A0A3D4ZCZ1</accession>
<dbReference type="Pfam" id="PF07681">
    <property type="entry name" value="DoxX"/>
    <property type="match status" value="1"/>
</dbReference>
<dbReference type="Proteomes" id="UP001212263">
    <property type="component" value="Unassembled WGS sequence"/>
</dbReference>
<dbReference type="EMBL" id="QRYW01000007">
    <property type="protein sequence ID" value="RGV29124.1"/>
    <property type="molecule type" value="Genomic_DNA"/>
</dbReference>
<evidence type="ECO:0000313" key="9">
    <source>
        <dbReference type="EMBL" id="MDB9223048.1"/>
    </source>
</evidence>
<dbReference type="EMBL" id="JAQMRD010000009">
    <property type="protein sequence ID" value="MDB9223048.1"/>
    <property type="molecule type" value="Genomic_DNA"/>
</dbReference>
<comment type="similarity">
    <text evidence="2">Belongs to the DoxX family.</text>
</comment>
<dbReference type="GeneID" id="61276157"/>
<evidence type="ECO:0000256" key="2">
    <source>
        <dbReference type="ARBA" id="ARBA00006679"/>
    </source>
</evidence>
<evidence type="ECO:0000256" key="1">
    <source>
        <dbReference type="ARBA" id="ARBA00004651"/>
    </source>
</evidence>
<evidence type="ECO:0000256" key="6">
    <source>
        <dbReference type="ARBA" id="ARBA00023136"/>
    </source>
</evidence>
<dbReference type="EMBL" id="JAKNDN010000020">
    <property type="protein sequence ID" value="MCG4960399.1"/>
    <property type="molecule type" value="Genomic_DNA"/>
</dbReference>
<evidence type="ECO:0000256" key="7">
    <source>
        <dbReference type="SAM" id="Phobius"/>
    </source>
</evidence>
<evidence type="ECO:0000313" key="11">
    <source>
        <dbReference type="EMBL" id="RGY05201.1"/>
    </source>
</evidence>
<evidence type="ECO:0000256" key="4">
    <source>
        <dbReference type="ARBA" id="ARBA00022692"/>
    </source>
</evidence>
<reference evidence="8" key="2">
    <citation type="submission" date="2022-01" db="EMBL/GenBank/DDBJ databases">
        <title>Collection of gut derived symbiotic bacterial strains cultured from healthy donors.</title>
        <authorList>
            <person name="Lin H."/>
            <person name="Kohout C."/>
            <person name="Waligurski E."/>
            <person name="Pamer E.G."/>
        </authorList>
    </citation>
    <scope>NUCLEOTIDE SEQUENCE</scope>
    <source>
        <strain evidence="8">DFI.1.149</strain>
    </source>
</reference>
<dbReference type="Proteomes" id="UP000284434">
    <property type="component" value="Unassembled WGS sequence"/>
</dbReference>
<dbReference type="Proteomes" id="UP000283426">
    <property type="component" value="Unassembled WGS sequence"/>
</dbReference>
<keyword evidence="4 7" id="KW-0812">Transmembrane</keyword>
<dbReference type="RefSeq" id="WP_013613098.1">
    <property type="nucleotide sequence ID" value="NZ_JABWDG010000013.1"/>
</dbReference>
<evidence type="ECO:0000256" key="5">
    <source>
        <dbReference type="ARBA" id="ARBA00022989"/>
    </source>
</evidence>
<feature type="transmembrane region" description="Helical" evidence="7">
    <location>
        <begin position="21"/>
        <end position="39"/>
    </location>
</feature>
<feature type="transmembrane region" description="Helical" evidence="7">
    <location>
        <begin position="112"/>
        <end position="131"/>
    </location>
</feature>
<evidence type="ECO:0000313" key="12">
    <source>
        <dbReference type="Proteomes" id="UP000283426"/>
    </source>
</evidence>
<comment type="subcellular location">
    <subcellularLocation>
        <location evidence="1">Cell membrane</location>
        <topology evidence="1">Multi-pass membrane protein</topology>
    </subcellularLocation>
</comment>
<feature type="transmembrane region" description="Helical" evidence="7">
    <location>
        <begin position="59"/>
        <end position="79"/>
    </location>
</feature>
<dbReference type="EMBL" id="QSCO01000019">
    <property type="protein sequence ID" value="RGY05201.1"/>
    <property type="molecule type" value="Genomic_DNA"/>
</dbReference>
<name>A0A3D4ZCZ1_9BACT</name>
<reference evidence="9" key="3">
    <citation type="submission" date="2023-01" db="EMBL/GenBank/DDBJ databases">
        <title>Human gut microbiome strain richness.</title>
        <authorList>
            <person name="Chen-Liaw A."/>
        </authorList>
    </citation>
    <scope>NUCLEOTIDE SEQUENCE</scope>
    <source>
        <strain evidence="9">RTP21484st1_B7_RTP21484_190118</strain>
    </source>
</reference>
<proteinExistence type="inferred from homology"/>
<dbReference type="PANTHER" id="PTHR33452:SF1">
    <property type="entry name" value="INNER MEMBRANE PROTEIN YPHA-RELATED"/>
    <property type="match status" value="1"/>
</dbReference>
<gene>
    <name evidence="10" type="ORF">DWW24_04530</name>
    <name evidence="11" type="ORF">DXA53_13385</name>
    <name evidence="8" type="ORF">L0P03_11150</name>
    <name evidence="9" type="ORF">PN645_08520</name>
</gene>
<reference evidence="12 13" key="1">
    <citation type="submission" date="2018-08" db="EMBL/GenBank/DDBJ databases">
        <title>A genome reference for cultivated species of the human gut microbiota.</title>
        <authorList>
            <person name="Zou Y."/>
            <person name="Xue W."/>
            <person name="Luo G."/>
        </authorList>
    </citation>
    <scope>NUCLEOTIDE SEQUENCE [LARGE SCALE GENOMIC DNA]</scope>
    <source>
        <strain evidence="10 12">AF14-6AC</strain>
        <strain evidence="11 13">OF03-11</strain>
    </source>
</reference>
<dbReference type="Proteomes" id="UP001199750">
    <property type="component" value="Unassembled WGS sequence"/>
</dbReference>
<evidence type="ECO:0000313" key="8">
    <source>
        <dbReference type="EMBL" id="MCG4960399.1"/>
    </source>
</evidence>
<dbReference type="InterPro" id="IPR051907">
    <property type="entry name" value="DoxX-like_oxidoreductase"/>
</dbReference>
<dbReference type="InterPro" id="IPR032808">
    <property type="entry name" value="DoxX"/>
</dbReference>
<protein>
    <submittedName>
        <fullName evidence="10">DoxX family protein</fullName>
    </submittedName>
</protein>
<dbReference type="OMA" id="FAEFFCA"/>
<dbReference type="PANTHER" id="PTHR33452">
    <property type="entry name" value="OXIDOREDUCTASE CATD-RELATED"/>
    <property type="match status" value="1"/>
</dbReference>
<evidence type="ECO:0000256" key="3">
    <source>
        <dbReference type="ARBA" id="ARBA00022475"/>
    </source>
</evidence>
<organism evidence="10 12">
    <name type="scientific">Odoribacter splanchnicus</name>
    <dbReference type="NCBI Taxonomy" id="28118"/>
    <lineage>
        <taxon>Bacteria</taxon>
        <taxon>Pseudomonadati</taxon>
        <taxon>Bacteroidota</taxon>
        <taxon>Bacteroidia</taxon>
        <taxon>Bacteroidales</taxon>
        <taxon>Odoribacteraceae</taxon>
        <taxon>Odoribacter</taxon>
    </lineage>
</organism>
<dbReference type="GO" id="GO:0005886">
    <property type="term" value="C:plasma membrane"/>
    <property type="evidence" value="ECO:0007669"/>
    <property type="project" value="UniProtKB-SubCell"/>
</dbReference>
<sequence>MKELLLKLVASDRKHLDGALLFLRLFIGGMMLSHGWAKLASFSTLSATFPDPLGVGSTLSLLLILFAEVGCSCLLIFGLMTRLAALPLMFGMLMAFFVIHGADPFAVRELPLLYLGVYVFLLWGGAGSYSLDEWIRRRIIHREIAR</sequence>
<keyword evidence="5 7" id="KW-1133">Transmembrane helix</keyword>
<feature type="transmembrane region" description="Helical" evidence="7">
    <location>
        <begin position="86"/>
        <end position="106"/>
    </location>
</feature>